<evidence type="ECO:0000313" key="3">
    <source>
        <dbReference type="EMBL" id="MFD1526468.1"/>
    </source>
</evidence>
<dbReference type="Pfam" id="PF00205">
    <property type="entry name" value="TPP_enzyme_M"/>
    <property type="match status" value="1"/>
</dbReference>
<dbReference type="PANTHER" id="PTHR18968:SF167">
    <property type="entry name" value="ACETOLACTATE SYNTHASE LARGE SUBUNIT ILVB2-RELATED"/>
    <property type="match status" value="1"/>
</dbReference>
<feature type="domain" description="Thiamine pyrophosphate enzyme central" evidence="2">
    <location>
        <begin position="2"/>
        <end position="130"/>
    </location>
</feature>
<dbReference type="Proteomes" id="UP001597111">
    <property type="component" value="Unassembled WGS sequence"/>
</dbReference>
<keyword evidence="4" id="KW-1185">Reference proteome</keyword>
<dbReference type="InterPro" id="IPR045229">
    <property type="entry name" value="TPP_enz"/>
</dbReference>
<organism evidence="3 4">
    <name type="scientific">Halolamina salina</name>
    <dbReference type="NCBI Taxonomy" id="1220023"/>
    <lineage>
        <taxon>Archaea</taxon>
        <taxon>Methanobacteriati</taxon>
        <taxon>Methanobacteriota</taxon>
        <taxon>Stenosarchaea group</taxon>
        <taxon>Halobacteria</taxon>
        <taxon>Halobacteriales</taxon>
        <taxon>Haloferacaceae</taxon>
    </lineage>
</organism>
<dbReference type="AlphaFoldDB" id="A0ABD6B6G9"/>
<dbReference type="InterPro" id="IPR012000">
    <property type="entry name" value="Thiamin_PyroP_enz_cen_dom"/>
</dbReference>
<comment type="caution">
    <text evidence="3">The sequence shown here is derived from an EMBL/GenBank/DDBJ whole genome shotgun (WGS) entry which is preliminary data.</text>
</comment>
<dbReference type="InterPro" id="IPR029035">
    <property type="entry name" value="DHS-like_NAD/FAD-binding_dom"/>
</dbReference>
<feature type="non-terminal residue" evidence="3">
    <location>
        <position position="147"/>
    </location>
</feature>
<feature type="non-terminal residue" evidence="3">
    <location>
        <position position="1"/>
    </location>
</feature>
<sequence>SILEGADAPVVIAGGGVRSANASEELLAFAERYDAPVLTTYKGKGVIPEDHPLSAGVLCGATTPEMHEYVAEADAALAIGTDFDELVTRGRTLEVPDALVHVTLSPDDLGTNYEPAVGIVADAKSTLAALTAEIPAGDHDAETVADR</sequence>
<dbReference type="SUPFAM" id="SSF52467">
    <property type="entry name" value="DHS-like NAD/FAD-binding domain"/>
    <property type="match status" value="1"/>
</dbReference>
<dbReference type="PANTHER" id="PTHR18968">
    <property type="entry name" value="THIAMINE PYROPHOSPHATE ENZYMES"/>
    <property type="match status" value="1"/>
</dbReference>
<reference evidence="3 4" key="1">
    <citation type="journal article" date="2019" name="Int. J. Syst. Evol. Microbiol.">
        <title>The Global Catalogue of Microorganisms (GCM) 10K type strain sequencing project: providing services to taxonomists for standard genome sequencing and annotation.</title>
        <authorList>
            <consortium name="The Broad Institute Genomics Platform"/>
            <consortium name="The Broad Institute Genome Sequencing Center for Infectious Disease"/>
            <person name="Wu L."/>
            <person name="Ma J."/>
        </authorList>
    </citation>
    <scope>NUCLEOTIDE SEQUENCE [LARGE SCALE GENOMIC DNA]</scope>
    <source>
        <strain evidence="3 4">CGMCC 1.12285</strain>
    </source>
</reference>
<proteinExistence type="inferred from homology"/>
<dbReference type="EMBL" id="JBHUDH010000100">
    <property type="protein sequence ID" value="MFD1526468.1"/>
    <property type="molecule type" value="Genomic_DNA"/>
</dbReference>
<accession>A0ABD6B6G9</accession>
<protein>
    <submittedName>
        <fullName evidence="3">Thiamine pyrophosphate-binding protein</fullName>
    </submittedName>
</protein>
<gene>
    <name evidence="3" type="ORF">ACFR9S_09180</name>
</gene>
<evidence type="ECO:0000313" key="4">
    <source>
        <dbReference type="Proteomes" id="UP001597111"/>
    </source>
</evidence>
<comment type="similarity">
    <text evidence="1">Belongs to the TPP enzyme family.</text>
</comment>
<evidence type="ECO:0000259" key="2">
    <source>
        <dbReference type="Pfam" id="PF00205"/>
    </source>
</evidence>
<dbReference type="Gene3D" id="3.40.50.1220">
    <property type="entry name" value="TPP-binding domain"/>
    <property type="match status" value="1"/>
</dbReference>
<name>A0ABD6B6G9_9EURY</name>
<evidence type="ECO:0000256" key="1">
    <source>
        <dbReference type="ARBA" id="ARBA00007812"/>
    </source>
</evidence>